<evidence type="ECO:0000313" key="10">
    <source>
        <dbReference type="Proteomes" id="UP001212602"/>
    </source>
</evidence>
<dbReference type="SUPFAM" id="SSF46785">
    <property type="entry name" value="Winged helix' DNA-binding domain"/>
    <property type="match status" value="1"/>
</dbReference>
<evidence type="ECO:0000256" key="4">
    <source>
        <dbReference type="ARBA" id="ARBA00022737"/>
    </source>
</evidence>
<evidence type="ECO:0000256" key="2">
    <source>
        <dbReference type="ARBA" id="ARBA00022448"/>
    </source>
</evidence>
<protein>
    <submittedName>
        <fullName evidence="9">TOBE domain-containing protein</fullName>
    </submittedName>
</protein>
<proteinExistence type="inferred from homology"/>
<keyword evidence="10" id="KW-1185">Reference proteome</keyword>
<dbReference type="InterPro" id="IPR000847">
    <property type="entry name" value="LysR_HTH_N"/>
</dbReference>
<evidence type="ECO:0000256" key="7">
    <source>
        <dbReference type="SAM" id="MobiDB-lite"/>
    </source>
</evidence>
<evidence type="ECO:0000256" key="1">
    <source>
        <dbReference type="ARBA" id="ARBA00008110"/>
    </source>
</evidence>
<feature type="region of interest" description="Disordered" evidence="7">
    <location>
        <begin position="1"/>
        <end position="21"/>
    </location>
</feature>
<dbReference type="InterPro" id="IPR016462">
    <property type="entry name" value="ModE"/>
</dbReference>
<dbReference type="AlphaFoldDB" id="A0AAE3T041"/>
<keyword evidence="3 5" id="KW-0500">Molybdenum</keyword>
<dbReference type="InterPro" id="IPR036390">
    <property type="entry name" value="WH_DNA-bd_sf"/>
</dbReference>
<dbReference type="GO" id="GO:0003700">
    <property type="term" value="F:DNA-binding transcription factor activity"/>
    <property type="evidence" value="ECO:0007669"/>
    <property type="project" value="InterPro"/>
</dbReference>
<dbReference type="InterPro" id="IPR004606">
    <property type="entry name" value="Mop_domain"/>
</dbReference>
<evidence type="ECO:0000256" key="6">
    <source>
        <dbReference type="PIRSR" id="PIRSR005763-1"/>
    </source>
</evidence>
<comment type="caution">
    <text evidence="9">The sequence shown here is derived from an EMBL/GenBank/DDBJ whole genome shotgun (WGS) entry which is preliminary data.</text>
</comment>
<reference evidence="9" key="1">
    <citation type="submission" date="2023-01" db="EMBL/GenBank/DDBJ databases">
        <title>Xenophilus mangrovi sp. nov., isolated from soil of Mangrove nature reserve.</title>
        <authorList>
            <person name="Xu S."/>
            <person name="Liu Z."/>
            <person name="Xu Y."/>
        </authorList>
    </citation>
    <scope>NUCLEOTIDE SEQUENCE</scope>
    <source>
        <strain evidence="9">YW8</strain>
    </source>
</reference>
<dbReference type="Pfam" id="PF03459">
    <property type="entry name" value="TOBE"/>
    <property type="match status" value="1"/>
</dbReference>
<dbReference type="Proteomes" id="UP001212602">
    <property type="component" value="Unassembled WGS sequence"/>
</dbReference>
<feature type="region of interest" description="Required for dimer formation and molybdate binding" evidence="6">
    <location>
        <begin position="125"/>
        <end position="133"/>
    </location>
</feature>
<dbReference type="PANTHER" id="PTHR30432:SF1">
    <property type="entry name" value="DNA-BINDING TRANSCRIPTIONAL DUAL REGULATOR MODE"/>
    <property type="match status" value="1"/>
</dbReference>
<dbReference type="PROSITE" id="PS51866">
    <property type="entry name" value="MOP"/>
    <property type="match status" value="1"/>
</dbReference>
<keyword evidence="4" id="KW-0677">Repeat</keyword>
<feature type="domain" description="Mop" evidence="8">
    <location>
        <begin position="124"/>
        <end position="197"/>
    </location>
</feature>
<dbReference type="Gene3D" id="2.40.50.100">
    <property type="match status" value="1"/>
</dbReference>
<accession>A0AAE3T041</accession>
<dbReference type="PANTHER" id="PTHR30432">
    <property type="entry name" value="TRANSCRIPTIONAL REGULATOR MODE"/>
    <property type="match status" value="1"/>
</dbReference>
<name>A0AAE3T041_9BURK</name>
<dbReference type="SUPFAM" id="SSF50331">
    <property type="entry name" value="MOP-like"/>
    <property type="match status" value="1"/>
</dbReference>
<dbReference type="Gene3D" id="1.10.10.10">
    <property type="entry name" value="Winged helix-like DNA-binding domain superfamily/Winged helix DNA-binding domain"/>
    <property type="match status" value="1"/>
</dbReference>
<evidence type="ECO:0000256" key="5">
    <source>
        <dbReference type="PIRNR" id="PIRNR005763"/>
    </source>
</evidence>
<dbReference type="GO" id="GO:0015689">
    <property type="term" value="P:molybdate ion transport"/>
    <property type="evidence" value="ECO:0007669"/>
    <property type="project" value="UniProtKB-UniRule"/>
</dbReference>
<dbReference type="InterPro" id="IPR008995">
    <property type="entry name" value="Mo/tungstate-bd_C_term_dom"/>
</dbReference>
<organism evidence="9 10">
    <name type="scientific">Xenophilus arseniciresistens</name>
    <dbReference type="NCBI Taxonomy" id="1283306"/>
    <lineage>
        <taxon>Bacteria</taxon>
        <taxon>Pseudomonadati</taxon>
        <taxon>Pseudomonadota</taxon>
        <taxon>Betaproteobacteria</taxon>
        <taxon>Burkholderiales</taxon>
        <taxon>Comamonadaceae</taxon>
        <taxon>Xenophilus</taxon>
    </lineage>
</organism>
<keyword evidence="2 5" id="KW-0813">Transport</keyword>
<dbReference type="PIRSF" id="PIRSF005763">
    <property type="entry name" value="Txn_reg_ModE"/>
    <property type="match status" value="1"/>
</dbReference>
<comment type="similarity">
    <text evidence="1 5">Belongs to the ModE family.</text>
</comment>
<dbReference type="GO" id="GO:0030151">
    <property type="term" value="F:molybdenum ion binding"/>
    <property type="evidence" value="ECO:0007669"/>
    <property type="project" value="UniProtKB-UniRule"/>
</dbReference>
<dbReference type="RefSeq" id="WP_271428431.1">
    <property type="nucleotide sequence ID" value="NZ_JAQIPB010000005.1"/>
</dbReference>
<dbReference type="EMBL" id="JAQIPB010000005">
    <property type="protein sequence ID" value="MDA7417185.1"/>
    <property type="molecule type" value="Genomic_DNA"/>
</dbReference>
<evidence type="ECO:0000256" key="3">
    <source>
        <dbReference type="ARBA" id="ARBA00022505"/>
    </source>
</evidence>
<dbReference type="Pfam" id="PF00126">
    <property type="entry name" value="HTH_1"/>
    <property type="match status" value="1"/>
</dbReference>
<dbReference type="InterPro" id="IPR036388">
    <property type="entry name" value="WH-like_DNA-bd_sf"/>
</dbReference>
<dbReference type="InterPro" id="IPR051815">
    <property type="entry name" value="Molybdate_resp_trans_reg"/>
</dbReference>
<sequence>MQQRRSSNPPRGPERPALAQALGHSAADRRILILRGIAATGSISQAAREAGVSYKAAWQAVATLTNLAGVPLVERVVGGAGGGGARLTAQGQALLQMAQAYDGARRAVAQPGAAGSAAAGLRVRTSMRNQLPGTVLAVARQGRQALVQIALGEGGAADDALACLQASITQESAELLGLAPGLPLIAMCKATAVRMGAAADAPPAEGAGINRLGGVVAEVFKAARSPGAWADAQGDELTLTLAGSGLALVGFAAPGVALRRRQRAWAELDASAVVLALPG</sequence>
<dbReference type="InterPro" id="IPR005116">
    <property type="entry name" value="Transp-assoc_OB_typ1"/>
</dbReference>
<gene>
    <name evidence="9" type="ORF">PGB34_12515</name>
</gene>
<evidence type="ECO:0000259" key="8">
    <source>
        <dbReference type="PROSITE" id="PS51866"/>
    </source>
</evidence>
<evidence type="ECO:0000313" key="9">
    <source>
        <dbReference type="EMBL" id="MDA7417185.1"/>
    </source>
</evidence>